<proteinExistence type="predicted"/>
<name>A0A5M3XB09_9ACTN</name>
<evidence type="ECO:0000313" key="3">
    <source>
        <dbReference type="Proteomes" id="UP000331127"/>
    </source>
</evidence>
<sequence>MESISMSSPSWLATARAGAAQAKLRQEKAFRPEAFNGATLVPTHAPAAAYVAVRTDRLMGDAPTSHTANGGVQGPQYAWREPVTT</sequence>
<dbReference type="AlphaFoldDB" id="A0A5M3XB09"/>
<keyword evidence="3" id="KW-1185">Reference proteome</keyword>
<accession>A0A5M3XB09</accession>
<dbReference type="EMBL" id="BLAE01000090">
    <property type="protein sequence ID" value="GES16053.1"/>
    <property type="molecule type" value="Genomic_DNA"/>
</dbReference>
<evidence type="ECO:0000256" key="1">
    <source>
        <dbReference type="SAM" id="MobiDB-lite"/>
    </source>
</evidence>
<protein>
    <submittedName>
        <fullName evidence="2">Uncharacterized protein</fullName>
    </submittedName>
</protein>
<organism evidence="2 3">
    <name type="scientific">Acrocarpospora macrocephala</name>
    <dbReference type="NCBI Taxonomy" id="150177"/>
    <lineage>
        <taxon>Bacteria</taxon>
        <taxon>Bacillati</taxon>
        <taxon>Actinomycetota</taxon>
        <taxon>Actinomycetes</taxon>
        <taxon>Streptosporangiales</taxon>
        <taxon>Streptosporangiaceae</taxon>
        <taxon>Acrocarpospora</taxon>
    </lineage>
</organism>
<comment type="caution">
    <text evidence="2">The sequence shown here is derived from an EMBL/GenBank/DDBJ whole genome shotgun (WGS) entry which is preliminary data.</text>
</comment>
<dbReference type="Proteomes" id="UP000331127">
    <property type="component" value="Unassembled WGS sequence"/>
</dbReference>
<dbReference type="RefSeq" id="WP_155361129.1">
    <property type="nucleotide sequence ID" value="NZ_BAAAHL010000042.1"/>
</dbReference>
<evidence type="ECO:0000313" key="2">
    <source>
        <dbReference type="EMBL" id="GES16053.1"/>
    </source>
</evidence>
<gene>
    <name evidence="2" type="ORF">Amac_096510</name>
</gene>
<reference evidence="2 3" key="1">
    <citation type="submission" date="2019-10" db="EMBL/GenBank/DDBJ databases">
        <title>Whole genome shotgun sequence of Acrocarpospora macrocephala NBRC 16266.</title>
        <authorList>
            <person name="Ichikawa N."/>
            <person name="Kimura A."/>
            <person name="Kitahashi Y."/>
            <person name="Komaki H."/>
            <person name="Oguchi A."/>
        </authorList>
    </citation>
    <scope>NUCLEOTIDE SEQUENCE [LARGE SCALE GENOMIC DNA]</scope>
    <source>
        <strain evidence="2 3">NBRC 16266</strain>
    </source>
</reference>
<dbReference type="OrthoDB" id="3540908at2"/>
<feature type="region of interest" description="Disordered" evidence="1">
    <location>
        <begin position="60"/>
        <end position="85"/>
    </location>
</feature>